<protein>
    <submittedName>
        <fullName evidence="2">Uncharacterized protein</fullName>
    </submittedName>
</protein>
<proteinExistence type="predicted"/>
<dbReference type="EMBL" id="GBRH01234583">
    <property type="protein sequence ID" value="JAD63312.1"/>
    <property type="molecule type" value="Transcribed_RNA"/>
</dbReference>
<feature type="region of interest" description="Disordered" evidence="1">
    <location>
        <begin position="1"/>
        <end position="23"/>
    </location>
</feature>
<accession>A0A0A9BVL1</accession>
<name>A0A0A9BVL1_ARUDO</name>
<reference evidence="2" key="2">
    <citation type="journal article" date="2015" name="Data Brief">
        <title>Shoot transcriptome of the giant reed, Arundo donax.</title>
        <authorList>
            <person name="Barrero R.A."/>
            <person name="Guerrero F.D."/>
            <person name="Moolhuijzen P."/>
            <person name="Goolsby J.A."/>
            <person name="Tidwell J."/>
            <person name="Bellgard S.E."/>
            <person name="Bellgard M.I."/>
        </authorList>
    </citation>
    <scope>NUCLEOTIDE SEQUENCE</scope>
    <source>
        <tissue evidence="2">Shoot tissue taken approximately 20 cm above the soil surface</tissue>
    </source>
</reference>
<evidence type="ECO:0000313" key="2">
    <source>
        <dbReference type="EMBL" id="JAD63312.1"/>
    </source>
</evidence>
<reference evidence="2" key="1">
    <citation type="submission" date="2014-09" db="EMBL/GenBank/DDBJ databases">
        <authorList>
            <person name="Magalhaes I.L.F."/>
            <person name="Oliveira U."/>
            <person name="Santos F.R."/>
            <person name="Vidigal T.H.D.A."/>
            <person name="Brescovit A.D."/>
            <person name="Santos A.J."/>
        </authorList>
    </citation>
    <scope>NUCLEOTIDE SEQUENCE</scope>
    <source>
        <tissue evidence="2">Shoot tissue taken approximately 20 cm above the soil surface</tissue>
    </source>
</reference>
<organism evidence="2">
    <name type="scientific">Arundo donax</name>
    <name type="common">Giant reed</name>
    <name type="synonym">Donax arundinaceus</name>
    <dbReference type="NCBI Taxonomy" id="35708"/>
    <lineage>
        <taxon>Eukaryota</taxon>
        <taxon>Viridiplantae</taxon>
        <taxon>Streptophyta</taxon>
        <taxon>Embryophyta</taxon>
        <taxon>Tracheophyta</taxon>
        <taxon>Spermatophyta</taxon>
        <taxon>Magnoliopsida</taxon>
        <taxon>Liliopsida</taxon>
        <taxon>Poales</taxon>
        <taxon>Poaceae</taxon>
        <taxon>PACMAD clade</taxon>
        <taxon>Arundinoideae</taxon>
        <taxon>Arundineae</taxon>
        <taxon>Arundo</taxon>
    </lineage>
</organism>
<dbReference type="AlphaFoldDB" id="A0A0A9BVL1"/>
<feature type="compositionally biased region" description="Basic residues" evidence="1">
    <location>
        <begin position="1"/>
        <end position="10"/>
    </location>
</feature>
<evidence type="ECO:0000256" key="1">
    <source>
        <dbReference type="SAM" id="MobiDB-lite"/>
    </source>
</evidence>
<sequence>MKRHAAKARRHLCDAGNWPPERSPEFAPTHDGKFAVHRPWARASVTTLTYARNA</sequence>